<dbReference type="CDD" id="cd00761">
    <property type="entry name" value="Glyco_tranf_GTA_type"/>
    <property type="match status" value="1"/>
</dbReference>
<keyword evidence="2" id="KW-0328">Glycosyltransferase</keyword>
<evidence type="ECO:0000256" key="2">
    <source>
        <dbReference type="ARBA" id="ARBA00022676"/>
    </source>
</evidence>
<dbReference type="GO" id="GO:0016757">
    <property type="term" value="F:glycosyltransferase activity"/>
    <property type="evidence" value="ECO:0007669"/>
    <property type="project" value="UniProtKB-KW"/>
</dbReference>
<dbReference type="OrthoDB" id="1326385at2"/>
<evidence type="ECO:0000313" key="6">
    <source>
        <dbReference type="Proteomes" id="UP000239532"/>
    </source>
</evidence>
<sequence>MIEFIQHPNSKDNLAFHNGVELVLITGPTINQLIALAKSHPKEWIGWSKSRLMSIDWLELKRVANKPYKMVSKGAAPCFLTDYIDYIEDTPFINFKENYWYPTWIMSTDLGLIHSSVLVKVGKFNSSNNFEYDLNLISRKIQPQGVFCYSKLTKKSICRDQNSRLFLFVAQSRKARWLLFLLLCFIIFEKKFPLFASAKAMLLNSSHFNPEVEFSYGQNQEPFNDQLEYDVIIPTIGRPNYLKNVLRDLDSQQLKPKKVIIIEQNTVREAVSELNFLEEELWGFEIIHSFTHKAGACRARNEAISKTTAPWILLFDDDNRFSSDLMQKVARSLNEIGCKVLNFAYLQEGESENQKGYLQWAFFGSGCSIVHRDAIKKCRFDQALEYGYGEDADYGMQLRNNGFDVIYAPEIQVQHLKAPVGGFRQPVKFDWSDDELKPQPSPHVMYFRRKNYTSNQLHGYKLKLFFQNYLSSATKNPWRYYKQFNKRWQASVYYSERLTSSI</sequence>
<dbReference type="InterPro" id="IPR029044">
    <property type="entry name" value="Nucleotide-diphossugar_trans"/>
</dbReference>
<dbReference type="Gene3D" id="3.90.550.10">
    <property type="entry name" value="Spore Coat Polysaccharide Biosynthesis Protein SpsA, Chain A"/>
    <property type="match status" value="1"/>
</dbReference>
<keyword evidence="6" id="KW-1185">Reference proteome</keyword>
<dbReference type="Pfam" id="PF00535">
    <property type="entry name" value="Glycos_transf_2"/>
    <property type="match status" value="1"/>
</dbReference>
<name>A0A2S9WU22_9FLAO</name>
<dbReference type="EMBL" id="MQUC01000003">
    <property type="protein sequence ID" value="PRP66982.1"/>
    <property type="molecule type" value="Genomic_DNA"/>
</dbReference>
<gene>
    <name evidence="5" type="ORF">BST86_07660</name>
</gene>
<evidence type="ECO:0000256" key="3">
    <source>
        <dbReference type="ARBA" id="ARBA00022679"/>
    </source>
</evidence>
<feature type="domain" description="Glycosyltransferase 2-like" evidence="4">
    <location>
        <begin position="231"/>
        <end position="357"/>
    </location>
</feature>
<dbReference type="InterPro" id="IPR001173">
    <property type="entry name" value="Glyco_trans_2-like"/>
</dbReference>
<protein>
    <submittedName>
        <fullName evidence="5">Glycosyl transferase family 2</fullName>
    </submittedName>
</protein>
<evidence type="ECO:0000256" key="1">
    <source>
        <dbReference type="ARBA" id="ARBA00006739"/>
    </source>
</evidence>
<comment type="similarity">
    <text evidence="1">Belongs to the glycosyltransferase 2 family.</text>
</comment>
<accession>A0A2S9WU22</accession>
<evidence type="ECO:0000313" key="5">
    <source>
        <dbReference type="EMBL" id="PRP66982.1"/>
    </source>
</evidence>
<reference evidence="5 6" key="1">
    <citation type="submission" date="2016-11" db="EMBL/GenBank/DDBJ databases">
        <title>Trade-off between light-utilization and light-protection in marine flavobacteria.</title>
        <authorList>
            <person name="Kumagai Y."/>
        </authorList>
    </citation>
    <scope>NUCLEOTIDE SEQUENCE [LARGE SCALE GENOMIC DNA]</scope>
    <source>
        <strain evidence="5 6">JCM 17109</strain>
    </source>
</reference>
<keyword evidence="3 5" id="KW-0808">Transferase</keyword>
<dbReference type="PANTHER" id="PTHR43179:SF12">
    <property type="entry name" value="GALACTOFURANOSYLTRANSFERASE GLFT2"/>
    <property type="match status" value="1"/>
</dbReference>
<dbReference type="SUPFAM" id="SSF53448">
    <property type="entry name" value="Nucleotide-diphospho-sugar transferases"/>
    <property type="match status" value="1"/>
</dbReference>
<dbReference type="PANTHER" id="PTHR43179">
    <property type="entry name" value="RHAMNOSYLTRANSFERASE WBBL"/>
    <property type="match status" value="1"/>
</dbReference>
<dbReference type="AlphaFoldDB" id="A0A2S9WU22"/>
<dbReference type="Proteomes" id="UP000239532">
    <property type="component" value="Unassembled WGS sequence"/>
</dbReference>
<dbReference type="RefSeq" id="WP_105982761.1">
    <property type="nucleotide sequence ID" value="NZ_MQUC01000003.1"/>
</dbReference>
<comment type="caution">
    <text evidence="5">The sequence shown here is derived from an EMBL/GenBank/DDBJ whole genome shotgun (WGS) entry which is preliminary data.</text>
</comment>
<proteinExistence type="inferred from homology"/>
<evidence type="ECO:0000259" key="4">
    <source>
        <dbReference type="Pfam" id="PF00535"/>
    </source>
</evidence>
<organism evidence="5 6">
    <name type="scientific">Nonlabens agnitus</name>
    <dbReference type="NCBI Taxonomy" id="870484"/>
    <lineage>
        <taxon>Bacteria</taxon>
        <taxon>Pseudomonadati</taxon>
        <taxon>Bacteroidota</taxon>
        <taxon>Flavobacteriia</taxon>
        <taxon>Flavobacteriales</taxon>
        <taxon>Flavobacteriaceae</taxon>
        <taxon>Nonlabens</taxon>
    </lineage>
</organism>